<feature type="transmembrane region" description="Helical" evidence="6">
    <location>
        <begin position="50"/>
        <end position="69"/>
    </location>
</feature>
<evidence type="ECO:0000256" key="5">
    <source>
        <dbReference type="ARBA" id="ARBA00023136"/>
    </source>
</evidence>
<gene>
    <name evidence="8" type="ordered locus">Apre_0885</name>
</gene>
<keyword evidence="3 6" id="KW-0812">Transmembrane</keyword>
<protein>
    <recommendedName>
        <fullName evidence="7">DUF2179 domain-containing protein</fullName>
    </recommendedName>
</protein>
<evidence type="ECO:0000256" key="4">
    <source>
        <dbReference type="ARBA" id="ARBA00022989"/>
    </source>
</evidence>
<dbReference type="RefSeq" id="WP_015777816.1">
    <property type="nucleotide sequence ID" value="NC_013171.1"/>
</dbReference>
<dbReference type="CDD" id="cd16380">
    <property type="entry name" value="YitT_C"/>
    <property type="match status" value="1"/>
</dbReference>
<dbReference type="Proteomes" id="UP000002294">
    <property type="component" value="Chromosome"/>
</dbReference>
<dbReference type="GO" id="GO:0005886">
    <property type="term" value="C:plasma membrane"/>
    <property type="evidence" value="ECO:0007669"/>
    <property type="project" value="UniProtKB-SubCell"/>
</dbReference>
<dbReference type="Pfam" id="PF10035">
    <property type="entry name" value="DUF2179"/>
    <property type="match status" value="1"/>
</dbReference>
<feature type="transmembrane region" description="Helical" evidence="6">
    <location>
        <begin position="103"/>
        <end position="122"/>
    </location>
</feature>
<dbReference type="KEGG" id="apr:Apre_0885"/>
<sequence length="280" mass="31112">MKKYLWILLGTFLLSAGLYFFLIQHDIAAGGISGFSLVLSTVFPRWSIGTINLVLNVLVLAFGILVLGYDFAKKSLFASFALSAFIILFERIFPNVILSHDKIINIIFGAIVMSLGLSIVFYHDASTGGTDLIAAIVKKLTNMPIHICMFIADFVVVSLSIKVFGIELAMYAVLTILIQSLGIDYFIQGFGRKIAILIISDKYEDINKLILEKHKKGVTLLKAQGGYSLEDKNVIMTVTSVRKFPIIREDIISIDDRAFIFTYQVSEVLGEGFTFDQLSN</sequence>
<feature type="transmembrane region" description="Helical" evidence="6">
    <location>
        <begin position="143"/>
        <end position="162"/>
    </location>
</feature>
<feature type="transmembrane region" description="Helical" evidence="6">
    <location>
        <begin position="76"/>
        <end position="97"/>
    </location>
</feature>
<dbReference type="PANTHER" id="PTHR33545">
    <property type="entry name" value="UPF0750 MEMBRANE PROTEIN YITT-RELATED"/>
    <property type="match status" value="1"/>
</dbReference>
<keyword evidence="9" id="KW-1185">Reference proteome</keyword>
<dbReference type="InterPro" id="IPR015867">
    <property type="entry name" value="N-reg_PII/ATP_PRibTrfase_C"/>
</dbReference>
<dbReference type="AlphaFoldDB" id="C7RHF2"/>
<dbReference type="HOGENOM" id="CLU_063199_1_1_9"/>
<comment type="subcellular location">
    <subcellularLocation>
        <location evidence="1">Cell membrane</location>
        <topology evidence="1">Multi-pass membrane protein</topology>
    </subcellularLocation>
</comment>
<dbReference type="Pfam" id="PF02588">
    <property type="entry name" value="YitT_membrane"/>
    <property type="match status" value="1"/>
</dbReference>
<dbReference type="PIRSF" id="PIRSF006483">
    <property type="entry name" value="Membrane_protein_YitT"/>
    <property type="match status" value="1"/>
</dbReference>
<dbReference type="eggNOG" id="COG1284">
    <property type="taxonomic scope" value="Bacteria"/>
</dbReference>
<organism evidence="8 9">
    <name type="scientific">Anaerococcus prevotii (strain ATCC 9321 / DSM 20548 / JCM 6508 / NCTC 11806 / PC1)</name>
    <name type="common">Peptostreptococcus prevotii</name>
    <name type="synonym">Peptococcus prevotii</name>
    <dbReference type="NCBI Taxonomy" id="525919"/>
    <lineage>
        <taxon>Bacteria</taxon>
        <taxon>Bacillati</taxon>
        <taxon>Bacillota</taxon>
        <taxon>Tissierellia</taxon>
        <taxon>Tissierellales</taxon>
        <taxon>Peptoniphilaceae</taxon>
        <taxon>Anaerococcus</taxon>
    </lineage>
</organism>
<keyword evidence="5 6" id="KW-0472">Membrane</keyword>
<reference evidence="8 9" key="1">
    <citation type="journal article" date="2009" name="Stand. Genomic Sci.">
        <title>Complete genome sequence of Anaerococcus prevotii type strain (PC1).</title>
        <authorList>
            <person name="Labutti K."/>
            <person name="Pukall R."/>
            <person name="Steenblock K."/>
            <person name="Glavina Del Rio T."/>
            <person name="Tice H."/>
            <person name="Copeland A."/>
            <person name="Cheng J.F."/>
            <person name="Lucas S."/>
            <person name="Chen F."/>
            <person name="Nolan M."/>
            <person name="Bruce D."/>
            <person name="Goodwin L."/>
            <person name="Pitluck S."/>
            <person name="Ivanova N."/>
            <person name="Mavromatis K."/>
            <person name="Ovchinnikova G."/>
            <person name="Pati A."/>
            <person name="Chen A."/>
            <person name="Palaniappan K."/>
            <person name="Land M."/>
            <person name="Hauser L."/>
            <person name="Chang Y.J."/>
            <person name="Jeffries C.D."/>
            <person name="Chain P."/>
            <person name="Saunders E."/>
            <person name="Brettin T."/>
            <person name="Detter J.C."/>
            <person name="Han C."/>
            <person name="Goker M."/>
            <person name="Bristow J."/>
            <person name="Eisen J.A."/>
            <person name="Markowitz V."/>
            <person name="Hugenholtz P."/>
            <person name="Kyrpides N.C."/>
            <person name="Klenk H.P."/>
            <person name="Lapidus A."/>
        </authorList>
    </citation>
    <scope>NUCLEOTIDE SEQUENCE [LARGE SCALE GENOMIC DNA]</scope>
    <source>
        <strain evidence="9">ATCC 9321 / DSM 20548 / JCM 6508 / NCTC 11806 / PC1</strain>
    </source>
</reference>
<proteinExistence type="predicted"/>
<keyword evidence="4 6" id="KW-1133">Transmembrane helix</keyword>
<evidence type="ECO:0000256" key="3">
    <source>
        <dbReference type="ARBA" id="ARBA00022692"/>
    </source>
</evidence>
<evidence type="ECO:0000256" key="6">
    <source>
        <dbReference type="SAM" id="Phobius"/>
    </source>
</evidence>
<feature type="transmembrane region" description="Helical" evidence="6">
    <location>
        <begin position="168"/>
        <end position="187"/>
    </location>
</feature>
<evidence type="ECO:0000256" key="2">
    <source>
        <dbReference type="ARBA" id="ARBA00022475"/>
    </source>
</evidence>
<accession>C7RHF2</accession>
<feature type="domain" description="DUF2179" evidence="7">
    <location>
        <begin position="217"/>
        <end position="270"/>
    </location>
</feature>
<dbReference type="EMBL" id="CP001708">
    <property type="protein sequence ID" value="ACV28913.1"/>
    <property type="molecule type" value="Genomic_DNA"/>
</dbReference>
<evidence type="ECO:0000313" key="9">
    <source>
        <dbReference type="Proteomes" id="UP000002294"/>
    </source>
</evidence>
<dbReference type="STRING" id="525919.Apre_0885"/>
<dbReference type="PANTHER" id="PTHR33545:SF9">
    <property type="entry name" value="UPF0750 MEMBRANE PROTEIN YITE"/>
    <property type="match status" value="1"/>
</dbReference>
<evidence type="ECO:0000313" key="8">
    <source>
        <dbReference type="EMBL" id="ACV28913.1"/>
    </source>
</evidence>
<dbReference type="Gene3D" id="3.30.70.120">
    <property type="match status" value="1"/>
</dbReference>
<dbReference type="OrthoDB" id="3180973at2"/>
<keyword evidence="2" id="KW-1003">Cell membrane</keyword>
<evidence type="ECO:0000256" key="1">
    <source>
        <dbReference type="ARBA" id="ARBA00004651"/>
    </source>
</evidence>
<evidence type="ECO:0000259" key="7">
    <source>
        <dbReference type="Pfam" id="PF10035"/>
    </source>
</evidence>
<name>C7RHF2_ANAPD</name>
<dbReference type="InterPro" id="IPR003740">
    <property type="entry name" value="YitT"/>
</dbReference>
<dbReference type="InterPro" id="IPR051461">
    <property type="entry name" value="UPF0750_membrane"/>
</dbReference>
<dbReference type="InterPro" id="IPR019264">
    <property type="entry name" value="DUF2179"/>
</dbReference>